<evidence type="ECO:0000256" key="2">
    <source>
        <dbReference type="ARBA" id="ARBA00022801"/>
    </source>
</evidence>
<evidence type="ECO:0000313" key="4">
    <source>
        <dbReference type="EMBL" id="SFK86886.1"/>
    </source>
</evidence>
<dbReference type="PANTHER" id="PTHR48081:SF8">
    <property type="entry name" value="ALPHA_BETA HYDROLASE FOLD-3 DOMAIN-CONTAINING PROTEIN-RELATED"/>
    <property type="match status" value="1"/>
</dbReference>
<dbReference type="EMBL" id="FORT01000022">
    <property type="protein sequence ID" value="SFK86886.1"/>
    <property type="molecule type" value="Genomic_DNA"/>
</dbReference>
<feature type="domain" description="Alpha/beta hydrolase fold-3" evidence="3">
    <location>
        <begin position="78"/>
        <end position="284"/>
    </location>
</feature>
<reference evidence="5" key="1">
    <citation type="submission" date="2016-10" db="EMBL/GenBank/DDBJ databases">
        <authorList>
            <person name="Varghese N."/>
            <person name="Submissions S."/>
        </authorList>
    </citation>
    <scope>NUCLEOTIDE SEQUENCE [LARGE SCALE GENOMIC DNA]</scope>
    <source>
        <strain evidence="5">OK042</strain>
    </source>
</reference>
<keyword evidence="2" id="KW-0378">Hydrolase</keyword>
<dbReference type="InterPro" id="IPR013094">
    <property type="entry name" value="AB_hydrolase_3"/>
</dbReference>
<dbReference type="Proteomes" id="UP000198915">
    <property type="component" value="Unassembled WGS sequence"/>
</dbReference>
<gene>
    <name evidence="4" type="ORF">SAMN05518846_12226</name>
</gene>
<dbReference type="RefSeq" id="WP_092276043.1">
    <property type="nucleotide sequence ID" value="NZ_FORT01000022.1"/>
</dbReference>
<organism evidence="4 5">
    <name type="scientific">Brevibacillus centrosporus</name>
    <dbReference type="NCBI Taxonomy" id="54910"/>
    <lineage>
        <taxon>Bacteria</taxon>
        <taxon>Bacillati</taxon>
        <taxon>Bacillota</taxon>
        <taxon>Bacilli</taxon>
        <taxon>Bacillales</taxon>
        <taxon>Paenibacillaceae</taxon>
        <taxon>Brevibacillus</taxon>
    </lineage>
</organism>
<accession>A0A1I4D3Y6</accession>
<dbReference type="Gene3D" id="3.40.50.1820">
    <property type="entry name" value="alpha/beta hydrolase"/>
    <property type="match status" value="1"/>
</dbReference>
<dbReference type="FunFam" id="3.40.50.1820:FF:000089">
    <property type="entry name" value="Alpha/beta hydrolase"/>
    <property type="match status" value="1"/>
</dbReference>
<dbReference type="Pfam" id="PF07859">
    <property type="entry name" value="Abhydrolase_3"/>
    <property type="match status" value="1"/>
</dbReference>
<name>A0A1I4D3Y6_9BACL</name>
<dbReference type="InterPro" id="IPR029058">
    <property type="entry name" value="AB_hydrolase_fold"/>
</dbReference>
<dbReference type="PANTHER" id="PTHR48081">
    <property type="entry name" value="AB HYDROLASE SUPERFAMILY PROTEIN C4A8.06C"/>
    <property type="match status" value="1"/>
</dbReference>
<protein>
    <submittedName>
        <fullName evidence="4">Acetyl esterase</fullName>
    </submittedName>
</protein>
<evidence type="ECO:0000256" key="1">
    <source>
        <dbReference type="ARBA" id="ARBA00010515"/>
    </source>
</evidence>
<evidence type="ECO:0000313" key="5">
    <source>
        <dbReference type="Proteomes" id="UP000198915"/>
    </source>
</evidence>
<keyword evidence="5" id="KW-1185">Reference proteome</keyword>
<sequence>MTLDPKAKAFLDMGAAAGDPPMSTLTPEQNRERTAGLKALSGEPKPVAKVERRMIPVEGAEIELRIYTPEGSGSFPLLVYFHGGGWVIGDVETVDTVCRNIAHESECVVASVNYRLSPEHKFPVPVEDCYAAVQWVASHAQELQADASRLAVGGDSAGGNLAAVVSQLAKERKGPEISLQVLIYPVTQVGSDTESYRENGEGYFLTADSMQWFFQQYLNTDEEKMDVRVSPLLAEDLSGLPPALVITAEYDPLRDEGEMYAERLKQAGVSVELTRYDGMIHGFFWMAGIMDQGGQAISQVSSRLRSVFERL</sequence>
<evidence type="ECO:0000259" key="3">
    <source>
        <dbReference type="Pfam" id="PF07859"/>
    </source>
</evidence>
<proteinExistence type="inferred from homology"/>
<dbReference type="STRING" id="1884381.SAMN05518846_12226"/>
<dbReference type="SUPFAM" id="SSF53474">
    <property type="entry name" value="alpha/beta-Hydrolases"/>
    <property type="match status" value="1"/>
</dbReference>
<dbReference type="GO" id="GO:0016787">
    <property type="term" value="F:hydrolase activity"/>
    <property type="evidence" value="ECO:0007669"/>
    <property type="project" value="UniProtKB-KW"/>
</dbReference>
<dbReference type="AlphaFoldDB" id="A0A1I4D3Y6"/>
<comment type="similarity">
    <text evidence="1">Belongs to the 'GDXG' lipolytic enzyme family.</text>
</comment>
<dbReference type="InterPro" id="IPR050300">
    <property type="entry name" value="GDXG_lipolytic_enzyme"/>
</dbReference>